<sequence length="423" mass="48696">MSVMPKCEPETTNEVEIEMLDVNVLKRCGDLIFNLFRRLKNDELLDSNSSCSLSTNMSFCSAGDTYMELIMMKTFDQLYDMMSHDLEKADSSYMVAPKLHLYDDLNDFMRHDQLHQINRYVFGNGPPSDDWEADGKSGLTAVRTWREQFDDGARVPNGLIEIYRTVADGRHHGPRDVAMVAFAVFGFVLGYDVAADLEIAYMYRDIEACHEPATFRRVHNAVSRRVRMFLDEWDAPAELVEHFDAAVAGNADAVAACRWTFDLLTERPGAVEEIGRCDIFTGHPGHYVARLRTFYGWVSRQVYTQLSDGCKRSSLLDDYHLKCLFEMTDLNLLFDDIYDGMLRHFMTFLNEQKCPATFMETFRAICDNEKFKNIIRFFVHWHTERIFHSSPDNCLDSNQTFSDSSSQSEIEEIDVSQNVSVND</sequence>
<dbReference type="RefSeq" id="XP_025421088.1">
    <property type="nucleotide sequence ID" value="XM_025565303.1"/>
</dbReference>
<evidence type="ECO:0000256" key="1">
    <source>
        <dbReference type="SAM" id="MobiDB-lite"/>
    </source>
</evidence>
<reference evidence="3" key="1">
    <citation type="submission" date="2025-08" db="UniProtKB">
        <authorList>
            <consortium name="RefSeq"/>
        </authorList>
    </citation>
    <scope>IDENTIFICATION</scope>
    <source>
        <tissue evidence="3">Whole body</tissue>
    </source>
</reference>
<keyword evidence="2" id="KW-1185">Reference proteome</keyword>
<dbReference type="GeneID" id="112691151"/>
<dbReference type="AlphaFoldDB" id="A0A8B8GDR4"/>
<dbReference type="OrthoDB" id="6593964at2759"/>
<evidence type="ECO:0000313" key="3">
    <source>
        <dbReference type="RefSeq" id="XP_025421088.1"/>
    </source>
</evidence>
<dbReference type="Proteomes" id="UP000694846">
    <property type="component" value="Unplaced"/>
</dbReference>
<proteinExistence type="predicted"/>
<feature type="region of interest" description="Disordered" evidence="1">
    <location>
        <begin position="398"/>
        <end position="423"/>
    </location>
</feature>
<gene>
    <name evidence="3" type="primary">LOC112691151</name>
</gene>
<name>A0A8B8GDR4_9HEMI</name>
<evidence type="ECO:0000313" key="2">
    <source>
        <dbReference type="Proteomes" id="UP000694846"/>
    </source>
</evidence>
<accession>A0A8B8GDR4</accession>
<protein>
    <submittedName>
        <fullName evidence="3">Uncharacterized protein LOC112691151</fullName>
    </submittedName>
</protein>
<organism evidence="2 3">
    <name type="scientific">Sipha flava</name>
    <name type="common">yellow sugarcane aphid</name>
    <dbReference type="NCBI Taxonomy" id="143950"/>
    <lineage>
        <taxon>Eukaryota</taxon>
        <taxon>Metazoa</taxon>
        <taxon>Ecdysozoa</taxon>
        <taxon>Arthropoda</taxon>
        <taxon>Hexapoda</taxon>
        <taxon>Insecta</taxon>
        <taxon>Pterygota</taxon>
        <taxon>Neoptera</taxon>
        <taxon>Paraneoptera</taxon>
        <taxon>Hemiptera</taxon>
        <taxon>Sternorrhyncha</taxon>
        <taxon>Aphidomorpha</taxon>
        <taxon>Aphidoidea</taxon>
        <taxon>Aphididae</taxon>
        <taxon>Sipha</taxon>
    </lineage>
</organism>